<sequence>MNIKKVALTSVFFSLALVAGAQQKLSDGADNGLTVNQNAILELASKNKGLLHTRVTLEATTRAYPMSAHVVGLMVYNTETRNDVVPGIYYNDGSKWVLASGGKATSISYNPTTFEISFVDASGNPVTIDFKEVVKKNETITTLVSLGEGKYEYNSENGTKTLINVPDAVIQNFETIVKDENVKNEIINLIKNIGGNVYYDGTKFTYITPQGEVKEITIKEIVQANETETTLTKNANGTYTYKNEKGIEVIIDIPASVVENFETIVNKGPVTINGNTFETIEEYIQHIASSSVAVGGSDFVTVSGKGTTADPYKVEIKGGSASTMLVTNAAGELQWATIESIVKGNETVTTLVALGEGQYEYTAEDGTKTVINVLSDVIQNFETIVKEENVKNEIINLIKNVGGNVYYDGDKFTYVTTTGETKEITIKEIVAANESKTEIITVDNKQYYISEAYLSAHDGKVPTTVDATNLPAGVYAIDVVGGVVNNFEEIVQNGPIEVDGRTFNTVEEYITYLTESKGGFTKIVYDQTTGDVIFQEWDASTNTWVNVDNKKFETIVKANETVTVLVRNDNGTYTYYNENQIGADGNPKTGESGVTIDPKEVSVALNTTTNKYEFKNSAGAVIGEIDANAGAIAFDNSTNGFTSSNVQSAIEELQTKLDGTSDKLVNNNNGTYTHTTVAGDEIIIDANTTTVAVDKGIYTFTNGKGEIITSINTNATSIAF</sequence>
<gene>
    <name evidence="2" type="ORF">SAMN05660841_03321</name>
</gene>
<keyword evidence="3" id="KW-1185">Reference proteome</keyword>
<dbReference type="AlphaFoldDB" id="A0A1T5FJ02"/>
<evidence type="ECO:0000313" key="3">
    <source>
        <dbReference type="Proteomes" id="UP000190150"/>
    </source>
</evidence>
<organism evidence="2 3">
    <name type="scientific">Sphingobacterium nematocida</name>
    <dbReference type="NCBI Taxonomy" id="1513896"/>
    <lineage>
        <taxon>Bacteria</taxon>
        <taxon>Pseudomonadati</taxon>
        <taxon>Bacteroidota</taxon>
        <taxon>Sphingobacteriia</taxon>
        <taxon>Sphingobacteriales</taxon>
        <taxon>Sphingobacteriaceae</taxon>
        <taxon>Sphingobacterium</taxon>
    </lineage>
</organism>
<name>A0A1T5FJ02_9SPHI</name>
<feature type="signal peptide" evidence="1">
    <location>
        <begin position="1"/>
        <end position="21"/>
    </location>
</feature>
<reference evidence="3" key="1">
    <citation type="submission" date="2017-02" db="EMBL/GenBank/DDBJ databases">
        <authorList>
            <person name="Varghese N."/>
            <person name="Submissions S."/>
        </authorList>
    </citation>
    <scope>NUCLEOTIDE SEQUENCE [LARGE SCALE GENOMIC DNA]</scope>
    <source>
        <strain evidence="3">DSM 24091</strain>
    </source>
</reference>
<dbReference type="STRING" id="1513896.SAMN05660841_03321"/>
<evidence type="ECO:0000313" key="2">
    <source>
        <dbReference type="EMBL" id="SKB96150.1"/>
    </source>
</evidence>
<keyword evidence="1" id="KW-0732">Signal</keyword>
<dbReference type="Proteomes" id="UP000190150">
    <property type="component" value="Unassembled WGS sequence"/>
</dbReference>
<dbReference type="EMBL" id="FUZF01000016">
    <property type="protein sequence ID" value="SKB96150.1"/>
    <property type="molecule type" value="Genomic_DNA"/>
</dbReference>
<dbReference type="RefSeq" id="WP_217699676.1">
    <property type="nucleotide sequence ID" value="NZ_FUZF01000016.1"/>
</dbReference>
<accession>A0A1T5FJ02</accession>
<evidence type="ECO:0000256" key="1">
    <source>
        <dbReference type="SAM" id="SignalP"/>
    </source>
</evidence>
<proteinExistence type="predicted"/>
<protein>
    <submittedName>
        <fullName evidence="2">Uncharacterized protein</fullName>
    </submittedName>
</protein>
<feature type="non-terminal residue" evidence="2">
    <location>
        <position position="720"/>
    </location>
</feature>
<feature type="chain" id="PRO_5012097691" evidence="1">
    <location>
        <begin position="22"/>
        <end position="720"/>
    </location>
</feature>